<proteinExistence type="predicted"/>
<evidence type="ECO:0000313" key="3">
    <source>
        <dbReference type="Proteomes" id="UP000247792"/>
    </source>
</evidence>
<gene>
    <name evidence="2" type="ORF">DFR42_11471</name>
</gene>
<evidence type="ECO:0000313" key="2">
    <source>
        <dbReference type="EMBL" id="PXX37911.1"/>
    </source>
</evidence>
<evidence type="ECO:0000256" key="1">
    <source>
        <dbReference type="SAM" id="Phobius"/>
    </source>
</evidence>
<dbReference type="EMBL" id="QJKB01000014">
    <property type="protein sequence ID" value="PXX37911.1"/>
    <property type="molecule type" value="Genomic_DNA"/>
</dbReference>
<reference evidence="2 3" key="1">
    <citation type="submission" date="2018-05" db="EMBL/GenBank/DDBJ databases">
        <title>Genomic Encyclopedia of Type Strains, Phase IV (KMG-IV): sequencing the most valuable type-strain genomes for metagenomic binning, comparative biology and taxonomic classification.</title>
        <authorList>
            <person name="Goeker M."/>
        </authorList>
    </citation>
    <scope>NUCLEOTIDE SEQUENCE [LARGE SCALE GENOMIC DNA]</scope>
    <source>
        <strain evidence="2 3">DSM 19792</strain>
    </source>
</reference>
<dbReference type="RefSeq" id="WP_110257879.1">
    <property type="nucleotide sequence ID" value="NZ_QJKB01000014.1"/>
</dbReference>
<name>A0A318IU26_9BURK</name>
<sequence>MHEIFFSPYVVPLGAFCVAIVYKLCHVWSAAQKQEADMQQRTLEHQEKMKSMELEIARVNAGGTVPGKYPA</sequence>
<protein>
    <submittedName>
        <fullName evidence="2">Uncharacterized protein</fullName>
    </submittedName>
</protein>
<comment type="caution">
    <text evidence="2">The sequence shown here is derived from an EMBL/GenBank/DDBJ whole genome shotgun (WGS) entry which is preliminary data.</text>
</comment>
<dbReference type="OrthoDB" id="9946232at2"/>
<feature type="transmembrane region" description="Helical" evidence="1">
    <location>
        <begin position="6"/>
        <end position="25"/>
    </location>
</feature>
<keyword evidence="3" id="KW-1185">Reference proteome</keyword>
<keyword evidence="1" id="KW-1133">Transmembrane helix</keyword>
<keyword evidence="1" id="KW-0812">Transmembrane</keyword>
<accession>A0A318IU26</accession>
<organism evidence="2 3">
    <name type="scientific">Undibacterium pigrum</name>
    <dbReference type="NCBI Taxonomy" id="401470"/>
    <lineage>
        <taxon>Bacteria</taxon>
        <taxon>Pseudomonadati</taxon>
        <taxon>Pseudomonadota</taxon>
        <taxon>Betaproteobacteria</taxon>
        <taxon>Burkholderiales</taxon>
        <taxon>Oxalobacteraceae</taxon>
        <taxon>Undibacterium</taxon>
    </lineage>
</organism>
<dbReference type="Proteomes" id="UP000247792">
    <property type="component" value="Unassembled WGS sequence"/>
</dbReference>
<dbReference type="AlphaFoldDB" id="A0A318IU26"/>
<keyword evidence="1" id="KW-0472">Membrane</keyword>